<evidence type="ECO:0000259" key="10">
    <source>
        <dbReference type="Pfam" id="PF04652"/>
    </source>
</evidence>
<dbReference type="Pfam" id="PF04652">
    <property type="entry name" value="Vta1"/>
    <property type="match status" value="1"/>
</dbReference>
<feature type="domain" description="Vta1/callose synthase N-terminal" evidence="10">
    <location>
        <begin position="29"/>
        <end position="166"/>
    </location>
</feature>
<evidence type="ECO:0000259" key="11">
    <source>
        <dbReference type="Pfam" id="PF18097"/>
    </source>
</evidence>
<dbReference type="InterPro" id="IPR041212">
    <property type="entry name" value="Vta1_C"/>
</dbReference>
<evidence type="ECO:0008006" key="14">
    <source>
        <dbReference type="Google" id="ProtNLM"/>
    </source>
</evidence>
<dbReference type="PANTHER" id="PTHR46009:SF1">
    <property type="entry name" value="VACUOLAR PROTEIN SORTING-ASSOCIATED PROTEIN VTA1 HOMOLOG"/>
    <property type="match status" value="1"/>
</dbReference>
<comment type="caution">
    <text evidence="12">The sequence shown here is derived from an EMBL/GenBank/DDBJ whole genome shotgun (WGS) entry which is preliminary data.</text>
</comment>
<evidence type="ECO:0000256" key="2">
    <source>
        <dbReference type="ARBA" id="ARBA00004496"/>
    </source>
</evidence>
<dbReference type="GO" id="GO:0032511">
    <property type="term" value="P:late endosome to vacuole transport via multivesicular body sorting pathway"/>
    <property type="evidence" value="ECO:0007669"/>
    <property type="project" value="InterPro"/>
</dbReference>
<protein>
    <recommendedName>
        <fullName evidence="14">Vacuolar protein sorting-associated protein VTA1</fullName>
    </recommendedName>
</protein>
<dbReference type="Gene3D" id="1.25.40.270">
    <property type="entry name" value="Vacuolar protein sorting-associated protein vta1"/>
    <property type="match status" value="1"/>
</dbReference>
<keyword evidence="4" id="KW-0813">Transport</keyword>
<dbReference type="GO" id="GO:0015031">
    <property type="term" value="P:protein transport"/>
    <property type="evidence" value="ECO:0007669"/>
    <property type="project" value="UniProtKB-KW"/>
</dbReference>
<evidence type="ECO:0000256" key="3">
    <source>
        <dbReference type="ARBA" id="ARBA00007895"/>
    </source>
</evidence>
<dbReference type="GO" id="GO:0005771">
    <property type="term" value="C:multivesicular body"/>
    <property type="evidence" value="ECO:0007669"/>
    <property type="project" value="TreeGrafter"/>
</dbReference>
<feature type="region of interest" description="Disordered" evidence="9">
    <location>
        <begin position="195"/>
        <end position="284"/>
    </location>
</feature>
<comment type="subcellular location">
    <subcellularLocation>
        <location evidence="2">Cytoplasm</location>
    </subcellularLocation>
    <subcellularLocation>
        <location evidence="1">Endosome membrane</location>
        <topology evidence="1">Peripheral membrane protein</topology>
    </subcellularLocation>
</comment>
<dbReference type="AlphaFoldDB" id="A0AAV9I7E3"/>
<feature type="compositionally biased region" description="Polar residues" evidence="9">
    <location>
        <begin position="195"/>
        <end position="213"/>
    </location>
</feature>
<evidence type="ECO:0000256" key="7">
    <source>
        <dbReference type="ARBA" id="ARBA00022927"/>
    </source>
</evidence>
<evidence type="ECO:0000256" key="8">
    <source>
        <dbReference type="ARBA" id="ARBA00023136"/>
    </source>
</evidence>
<reference evidence="12 13" key="1">
    <citation type="submission" date="2022-07" db="EMBL/GenBank/DDBJ databases">
        <title>Genome-wide signatures of adaptation to extreme environments.</title>
        <authorList>
            <person name="Cho C.H."/>
            <person name="Yoon H.S."/>
        </authorList>
    </citation>
    <scope>NUCLEOTIDE SEQUENCE [LARGE SCALE GENOMIC DNA]</scope>
    <source>
        <strain evidence="12 13">108.79 E11</strain>
    </source>
</reference>
<dbReference type="EMBL" id="JANCYU010000015">
    <property type="protein sequence ID" value="KAK4523463.1"/>
    <property type="molecule type" value="Genomic_DNA"/>
</dbReference>
<keyword evidence="8" id="KW-0472">Membrane</keyword>
<proteinExistence type="inferred from homology"/>
<feature type="compositionally biased region" description="Polar residues" evidence="9">
    <location>
        <begin position="221"/>
        <end position="254"/>
    </location>
</feature>
<feature type="domain" description="Vta1 C-terminal" evidence="11">
    <location>
        <begin position="290"/>
        <end position="325"/>
    </location>
</feature>
<dbReference type="Proteomes" id="UP001300502">
    <property type="component" value="Unassembled WGS sequence"/>
</dbReference>
<evidence type="ECO:0000313" key="12">
    <source>
        <dbReference type="EMBL" id="KAK4523463.1"/>
    </source>
</evidence>
<dbReference type="InterPro" id="IPR044538">
    <property type="entry name" value="Vta1-like"/>
</dbReference>
<evidence type="ECO:0000256" key="6">
    <source>
        <dbReference type="ARBA" id="ARBA00022753"/>
    </source>
</evidence>
<dbReference type="PANTHER" id="PTHR46009">
    <property type="entry name" value="VACUOLAR PROTEIN SORTING-ASSOCIATED PROTEIN VTA1 HOMOLOG"/>
    <property type="match status" value="1"/>
</dbReference>
<keyword evidence="5" id="KW-0963">Cytoplasm</keyword>
<gene>
    <name evidence="12" type="ORF">GAYE_PCTG60G1359</name>
</gene>
<feature type="compositionally biased region" description="Low complexity" evidence="9">
    <location>
        <begin position="264"/>
        <end position="284"/>
    </location>
</feature>
<organism evidence="12 13">
    <name type="scientific">Galdieria yellowstonensis</name>
    <dbReference type="NCBI Taxonomy" id="3028027"/>
    <lineage>
        <taxon>Eukaryota</taxon>
        <taxon>Rhodophyta</taxon>
        <taxon>Bangiophyceae</taxon>
        <taxon>Galdieriales</taxon>
        <taxon>Galdieriaceae</taxon>
        <taxon>Galdieria</taxon>
    </lineage>
</organism>
<evidence type="ECO:0000256" key="4">
    <source>
        <dbReference type="ARBA" id="ARBA00022448"/>
    </source>
</evidence>
<keyword evidence="13" id="KW-1185">Reference proteome</keyword>
<keyword evidence="7" id="KW-0653">Protein transport</keyword>
<dbReference type="InterPro" id="IPR039431">
    <property type="entry name" value="Vta1/CALS_N"/>
</dbReference>
<comment type="similarity">
    <text evidence="3">Belongs to the VTA1 family.</text>
</comment>
<sequence length="327" mass="36886">MPIHEIETLQVDWRHTKMSAAWPPSLKPLAKYLVRAKEVEQIDPFVAYACRFYACELGLKLRDKKDPEAAKFMKGLIEKCEQDKEKLGDTSLLKQHVEEFAWKVFFRADTEDRSGNATRTTVRTFYAALCFLEVLNSLQEEPSEDIKQKIKYCKFKVADISRCLREGIRPVPGPPDRQAESQYEDMTQHDISFSVQEPGTSYSPTSNNDSQDSQVERKASGESNENVTSVLSSPQVDYTTNSNETAANDTSESAGDSRENNDKTVSSSTEANNNNNNTKKVTTSRARLQTILEAQKLSKNASSALDFQDVDFAIRELEKALSLLRQC</sequence>
<keyword evidence="6" id="KW-0967">Endosome</keyword>
<dbReference type="Pfam" id="PF18097">
    <property type="entry name" value="Vta1_C"/>
    <property type="match status" value="1"/>
</dbReference>
<dbReference type="InterPro" id="IPR023175">
    <property type="entry name" value="Vta1/CALS_N_sf"/>
</dbReference>
<dbReference type="Gene3D" id="1.20.5.420">
    <property type="entry name" value="Immunoglobulin FC, subunit C"/>
    <property type="match status" value="1"/>
</dbReference>
<evidence type="ECO:0000313" key="13">
    <source>
        <dbReference type="Proteomes" id="UP001300502"/>
    </source>
</evidence>
<evidence type="ECO:0000256" key="5">
    <source>
        <dbReference type="ARBA" id="ARBA00022490"/>
    </source>
</evidence>
<name>A0AAV9I7E3_9RHOD</name>
<accession>A0AAV9I7E3</accession>
<dbReference type="GO" id="GO:0010008">
    <property type="term" value="C:endosome membrane"/>
    <property type="evidence" value="ECO:0007669"/>
    <property type="project" value="UniProtKB-SubCell"/>
</dbReference>
<evidence type="ECO:0000256" key="1">
    <source>
        <dbReference type="ARBA" id="ARBA00004481"/>
    </source>
</evidence>
<evidence type="ECO:0000256" key="9">
    <source>
        <dbReference type="SAM" id="MobiDB-lite"/>
    </source>
</evidence>